<sequence length="453" mass="50461">MKSLSDRRRLYMFLRVLAGTVSAIIVWGLVNMSGFISVCSAEDPDCQLFVMPASLEQSWLGESSYESKGVSPEFSVLEDDDDEEEGAVVTRKAASQSTFSLTSNLINQQAQPHGETSFLAHAPGFSVIQNAFWRNDTWYFVTSKRWSFPDVKLVVTNGPDHGQTAKTDDSVVKVLNLAEAKAEGLALNEVDAVQGTSISTTVSTNPVEHIDTTHSLTPPIMTIPADYHVVGEMFLGAWRAYTSILYGADGSNPEAASTASTTYKSLLERLPEITRLVFGHVPARNLFDHAGLNKWFFETSFPNAEWEFAPEWQKRANSGKWYRFDNVIIADRKSGHMGGGKGKPMDLAFELPVPERWLTDLKDRLLANYNGPVPLDDPSHEHSKPVITYISRQTAAHRRLKEQVHEELVAELQKLEKDGLAEVHMEEFTDADPKNEQVAKLSRTTASKNCPFH</sequence>
<dbReference type="Proteomes" id="UP001227268">
    <property type="component" value="Unassembled WGS sequence"/>
</dbReference>
<evidence type="ECO:0000313" key="1">
    <source>
        <dbReference type="EMBL" id="KAJ9103166.1"/>
    </source>
</evidence>
<accession>A0ACC2VX33</accession>
<keyword evidence="2" id="KW-1185">Reference proteome</keyword>
<protein>
    <submittedName>
        <fullName evidence="1">Uncharacterized protein</fullName>
    </submittedName>
</protein>
<reference evidence="1" key="1">
    <citation type="submission" date="2023-04" db="EMBL/GenBank/DDBJ databases">
        <title>Draft Genome sequencing of Naganishia species isolated from polar environments using Oxford Nanopore Technology.</title>
        <authorList>
            <person name="Leo P."/>
            <person name="Venkateswaran K."/>
        </authorList>
    </citation>
    <scope>NUCLEOTIDE SEQUENCE</scope>
    <source>
        <strain evidence="1">MNA-CCFEE 5423</strain>
    </source>
</reference>
<organism evidence="1 2">
    <name type="scientific">Naganishia friedmannii</name>
    <dbReference type="NCBI Taxonomy" id="89922"/>
    <lineage>
        <taxon>Eukaryota</taxon>
        <taxon>Fungi</taxon>
        <taxon>Dikarya</taxon>
        <taxon>Basidiomycota</taxon>
        <taxon>Agaricomycotina</taxon>
        <taxon>Tremellomycetes</taxon>
        <taxon>Filobasidiales</taxon>
        <taxon>Filobasidiaceae</taxon>
        <taxon>Naganishia</taxon>
    </lineage>
</organism>
<proteinExistence type="predicted"/>
<name>A0ACC2VX33_9TREE</name>
<evidence type="ECO:0000313" key="2">
    <source>
        <dbReference type="Proteomes" id="UP001227268"/>
    </source>
</evidence>
<gene>
    <name evidence="1" type="ORF">QFC21_002588</name>
</gene>
<comment type="caution">
    <text evidence="1">The sequence shown here is derived from an EMBL/GenBank/DDBJ whole genome shotgun (WGS) entry which is preliminary data.</text>
</comment>
<dbReference type="EMBL" id="JASBWT010000007">
    <property type="protein sequence ID" value="KAJ9103166.1"/>
    <property type="molecule type" value="Genomic_DNA"/>
</dbReference>